<accession>A0A1Y1M6M9</accession>
<evidence type="ECO:0000313" key="1">
    <source>
        <dbReference type="EMBL" id="JAV80250.1"/>
    </source>
</evidence>
<sequence length="101" mass="11875">MVLASKSKSTAYYKEYGKLLAWMNMKHLSYKVINALLMLANIKELLKIFKSSTLWCTHSKHQSMLQLKSGADLTAYPKSKEKSWRKLKEPNNRKRDFTEFE</sequence>
<name>A0A1Y1M6M9_PHOPY</name>
<dbReference type="AlphaFoldDB" id="A0A1Y1M6M9"/>
<dbReference type="EMBL" id="GEZM01041627">
    <property type="protein sequence ID" value="JAV80250.1"/>
    <property type="molecule type" value="Transcribed_RNA"/>
</dbReference>
<protein>
    <submittedName>
        <fullName evidence="1">Uncharacterized protein</fullName>
    </submittedName>
</protein>
<proteinExistence type="predicted"/>
<reference evidence="1" key="1">
    <citation type="journal article" date="2016" name="Sci. Rep.">
        <title>Molecular characterization of firefly nuptial gifts: a multi-omics approach sheds light on postcopulatory sexual selection.</title>
        <authorList>
            <person name="Al-Wathiqui N."/>
            <person name="Fallon T.R."/>
            <person name="South A."/>
            <person name="Weng J.K."/>
            <person name="Lewis S.M."/>
        </authorList>
    </citation>
    <scope>NUCLEOTIDE SEQUENCE</scope>
</reference>
<organism evidence="1">
    <name type="scientific">Photinus pyralis</name>
    <name type="common">Common eastern firefly</name>
    <name type="synonym">Lampyris pyralis</name>
    <dbReference type="NCBI Taxonomy" id="7054"/>
    <lineage>
        <taxon>Eukaryota</taxon>
        <taxon>Metazoa</taxon>
        <taxon>Ecdysozoa</taxon>
        <taxon>Arthropoda</taxon>
        <taxon>Hexapoda</taxon>
        <taxon>Insecta</taxon>
        <taxon>Pterygota</taxon>
        <taxon>Neoptera</taxon>
        <taxon>Endopterygota</taxon>
        <taxon>Coleoptera</taxon>
        <taxon>Polyphaga</taxon>
        <taxon>Elateriformia</taxon>
        <taxon>Elateroidea</taxon>
        <taxon>Lampyridae</taxon>
        <taxon>Lampyrinae</taxon>
        <taxon>Photinus</taxon>
    </lineage>
</organism>